<dbReference type="Pfam" id="PF14111">
    <property type="entry name" value="DUF4283"/>
    <property type="match status" value="1"/>
</dbReference>
<feature type="region of interest" description="Disordered" evidence="1">
    <location>
        <begin position="276"/>
        <end position="297"/>
    </location>
</feature>
<dbReference type="InterPro" id="IPR025558">
    <property type="entry name" value="DUF4283"/>
</dbReference>
<organism evidence="3 4">
    <name type="scientific">Solanum verrucosum</name>
    <dbReference type="NCBI Taxonomy" id="315347"/>
    <lineage>
        <taxon>Eukaryota</taxon>
        <taxon>Viridiplantae</taxon>
        <taxon>Streptophyta</taxon>
        <taxon>Embryophyta</taxon>
        <taxon>Tracheophyta</taxon>
        <taxon>Spermatophyta</taxon>
        <taxon>Magnoliopsida</taxon>
        <taxon>eudicotyledons</taxon>
        <taxon>Gunneridae</taxon>
        <taxon>Pentapetalae</taxon>
        <taxon>asterids</taxon>
        <taxon>lamiids</taxon>
        <taxon>Solanales</taxon>
        <taxon>Solanaceae</taxon>
        <taxon>Solanoideae</taxon>
        <taxon>Solaneae</taxon>
        <taxon>Solanum</taxon>
    </lineage>
</organism>
<protein>
    <recommendedName>
        <fullName evidence="2">DUF4283 domain-containing protein</fullName>
    </recommendedName>
</protein>
<dbReference type="PANTHER" id="PTHR33233">
    <property type="entry name" value="ENDONUCLEASE/EXONUCLEASE/PHOSPHATASE"/>
    <property type="match status" value="1"/>
</dbReference>
<evidence type="ECO:0000259" key="2">
    <source>
        <dbReference type="Pfam" id="PF14111"/>
    </source>
</evidence>
<accession>A0AAF0TSC6</accession>
<proteinExistence type="predicted"/>
<dbReference type="Proteomes" id="UP001234989">
    <property type="component" value="Chromosome 5"/>
</dbReference>
<dbReference type="EMBL" id="CP133616">
    <property type="protein sequence ID" value="WMV30681.1"/>
    <property type="molecule type" value="Genomic_DNA"/>
</dbReference>
<evidence type="ECO:0000313" key="3">
    <source>
        <dbReference type="EMBL" id="WMV30681.1"/>
    </source>
</evidence>
<dbReference type="AlphaFoldDB" id="A0AAF0TSC6"/>
<feature type="region of interest" description="Disordered" evidence="1">
    <location>
        <begin position="1"/>
        <end position="26"/>
    </location>
</feature>
<reference evidence="3" key="1">
    <citation type="submission" date="2023-08" db="EMBL/GenBank/DDBJ databases">
        <title>A de novo genome assembly of Solanum verrucosum Schlechtendal, a Mexican diploid species geographically isolated from the other diploid A-genome species in potato relatives.</title>
        <authorList>
            <person name="Hosaka K."/>
        </authorList>
    </citation>
    <scope>NUCLEOTIDE SEQUENCE</scope>
    <source>
        <tissue evidence="3">Young leaves</tissue>
    </source>
</reference>
<sequence>MEESDDSSAEDVIHLENATGKDTPKRRLQFSDAGTSMCPTPAVPEPVRGNRSNGKTLNFIPPVIKEGILTVQIDKEDICLQVQEWETALIGYVIGHNPYELQMTEYVKKVWGFVELPQVLYHDDGYYVFKFHTIADKERVMQAGPYFYGNKPMILRNWQLDFEFNADMFSQIPIWVKFPRLPVGYWSVKALSKVASAIGIPLYTDGFTAKAEKISYARVLIEVDITKTLPDAIVVETPSGPWNQSIEYEWRPKFCNHCLKLGHMDAECWYKHSPSEGGGETELVGAEKDHGKGWRKEGRRRRMVTKWMPIHYHTNVKDNTAIIGSNAEVLQTPLEPDPGQRSGKQHVEEISLMQNINNVLDAQMHDRRKSKEHRAPVIRRKLAQGWLTAHNYNGDANGMILEVHEQYIHCLVEDPGVKISLYVTCVYARNEVQKKETPWQDVMQITHYSSNFLGSYVETLTVSWAKIGWGLLSHSRRFRDYPPIPYELHRFLVCFGIAK</sequence>
<evidence type="ECO:0000313" key="4">
    <source>
        <dbReference type="Proteomes" id="UP001234989"/>
    </source>
</evidence>
<feature type="compositionally biased region" description="Basic and acidic residues" evidence="1">
    <location>
        <begin position="285"/>
        <end position="296"/>
    </location>
</feature>
<name>A0AAF0TSC6_SOLVR</name>
<dbReference type="PANTHER" id="PTHR33233:SF17">
    <property type="entry name" value="DUF4283 DOMAIN-CONTAINING PROTEIN"/>
    <property type="match status" value="1"/>
</dbReference>
<keyword evidence="4" id="KW-1185">Reference proteome</keyword>
<feature type="domain" description="DUF4283" evidence="2">
    <location>
        <begin position="83"/>
        <end position="165"/>
    </location>
</feature>
<evidence type="ECO:0000256" key="1">
    <source>
        <dbReference type="SAM" id="MobiDB-lite"/>
    </source>
</evidence>
<gene>
    <name evidence="3" type="ORF">MTR67_024066</name>
</gene>